<evidence type="ECO:0000313" key="2">
    <source>
        <dbReference type="EMBL" id="MFC4611073.1"/>
    </source>
</evidence>
<protein>
    <submittedName>
        <fullName evidence="2">Uncharacterized protein</fullName>
    </submittedName>
</protein>
<dbReference type="EMBL" id="JBHSFE010000021">
    <property type="protein sequence ID" value="MFC4611073.1"/>
    <property type="molecule type" value="Genomic_DNA"/>
</dbReference>
<keyword evidence="3" id="KW-1185">Reference proteome</keyword>
<sequence>MTDSNILVVDAGSSSLHLMVLDEDNRELAAENLTEPPSRKAASAVSTRPRTWAR</sequence>
<accession>A0ABV9G9V7</accession>
<gene>
    <name evidence="2" type="ORF">ACFO9E_25240</name>
</gene>
<name>A0ABV9G9V7_9ACTN</name>
<reference evidence="3" key="1">
    <citation type="journal article" date="2019" name="Int. J. Syst. Evol. Microbiol.">
        <title>The Global Catalogue of Microorganisms (GCM) 10K type strain sequencing project: providing services to taxonomists for standard genome sequencing and annotation.</title>
        <authorList>
            <consortium name="The Broad Institute Genomics Platform"/>
            <consortium name="The Broad Institute Genome Sequencing Center for Infectious Disease"/>
            <person name="Wu L."/>
            <person name="Ma J."/>
        </authorList>
    </citation>
    <scope>NUCLEOTIDE SEQUENCE [LARGE SCALE GENOMIC DNA]</scope>
    <source>
        <strain evidence="3">CGMCC 4.7139</strain>
    </source>
</reference>
<feature type="compositionally biased region" description="Polar residues" evidence="1">
    <location>
        <begin position="44"/>
        <end position="54"/>
    </location>
</feature>
<comment type="caution">
    <text evidence="2">The sequence shown here is derived from an EMBL/GenBank/DDBJ whole genome shotgun (WGS) entry which is preliminary data.</text>
</comment>
<organism evidence="2 3">
    <name type="scientific">Streptomyces maoxianensis</name>
    <dbReference type="NCBI Taxonomy" id="1459942"/>
    <lineage>
        <taxon>Bacteria</taxon>
        <taxon>Bacillati</taxon>
        <taxon>Actinomycetota</taxon>
        <taxon>Actinomycetes</taxon>
        <taxon>Kitasatosporales</taxon>
        <taxon>Streptomycetaceae</taxon>
        <taxon>Streptomyces</taxon>
    </lineage>
</organism>
<feature type="region of interest" description="Disordered" evidence="1">
    <location>
        <begin position="30"/>
        <end position="54"/>
    </location>
</feature>
<dbReference type="Proteomes" id="UP001595993">
    <property type="component" value="Unassembled WGS sequence"/>
</dbReference>
<proteinExistence type="predicted"/>
<evidence type="ECO:0000256" key="1">
    <source>
        <dbReference type="SAM" id="MobiDB-lite"/>
    </source>
</evidence>
<dbReference type="RefSeq" id="WP_381200150.1">
    <property type="nucleotide sequence ID" value="NZ_JBHSFE010000021.1"/>
</dbReference>
<evidence type="ECO:0000313" key="3">
    <source>
        <dbReference type="Proteomes" id="UP001595993"/>
    </source>
</evidence>